<proteinExistence type="predicted"/>
<feature type="chain" id="PRO_5042023751" description="DUF6850 domain-containing protein" evidence="1">
    <location>
        <begin position="30"/>
        <end position="529"/>
    </location>
</feature>
<evidence type="ECO:0000259" key="2">
    <source>
        <dbReference type="Pfam" id="PF21012"/>
    </source>
</evidence>
<dbReference type="Pfam" id="PF21012">
    <property type="entry name" value="DUF6850"/>
    <property type="match status" value="1"/>
</dbReference>
<evidence type="ECO:0000313" key="4">
    <source>
        <dbReference type="Proteomes" id="UP001184861"/>
    </source>
</evidence>
<comment type="caution">
    <text evidence="3">The sequence shown here is derived from an EMBL/GenBank/DDBJ whole genome shotgun (WGS) entry which is preliminary data.</text>
</comment>
<accession>A0AAE3YD15</accession>
<reference evidence="3" key="1">
    <citation type="submission" date="2023-07" db="EMBL/GenBank/DDBJ databases">
        <title>Sorghum-associated microbial communities from plants grown in Nebraska, USA.</title>
        <authorList>
            <person name="Schachtman D."/>
        </authorList>
    </citation>
    <scope>NUCLEOTIDE SEQUENCE</scope>
    <source>
        <strain evidence="3">DS2360</strain>
    </source>
</reference>
<organism evidence="3 4">
    <name type="scientific">Chryseobacterium rhizosphaerae</name>
    <dbReference type="NCBI Taxonomy" id="395937"/>
    <lineage>
        <taxon>Bacteria</taxon>
        <taxon>Pseudomonadati</taxon>
        <taxon>Bacteroidota</taxon>
        <taxon>Flavobacteriia</taxon>
        <taxon>Flavobacteriales</taxon>
        <taxon>Weeksellaceae</taxon>
        <taxon>Chryseobacterium group</taxon>
        <taxon>Chryseobacterium</taxon>
    </lineage>
</organism>
<dbReference type="AlphaFoldDB" id="A0AAE3YD15"/>
<protein>
    <recommendedName>
        <fullName evidence="2">DUF6850 domain-containing protein</fullName>
    </recommendedName>
</protein>
<dbReference type="Proteomes" id="UP001184861">
    <property type="component" value="Unassembled WGS sequence"/>
</dbReference>
<dbReference type="RefSeq" id="WP_309947249.1">
    <property type="nucleotide sequence ID" value="NZ_JAVDQY010000003.1"/>
</dbReference>
<feature type="signal peptide" evidence="1">
    <location>
        <begin position="1"/>
        <end position="29"/>
    </location>
</feature>
<gene>
    <name evidence="3" type="ORF">J2787_003313</name>
</gene>
<keyword evidence="1" id="KW-0732">Signal</keyword>
<name>A0AAE3YD15_9FLAO</name>
<evidence type="ECO:0000256" key="1">
    <source>
        <dbReference type="SAM" id="SignalP"/>
    </source>
</evidence>
<sequence length="529" mass="62469">MHNNYKNRLSLNTCLVVLLLLIANQSLFSQDTRLDSIDISTVEKNIRLENPYLSFFHPLDFSATSFNYSVNKQGFKRVQSPERSEGFNFNSQGVFQLSPKVALSGRLNAVREKEHAVPFILTEERTTNQSFIHNPSYFYAPRAADWLKQDYNIYGVLAYRPVNFLITQLGVEGNFTKAYRDADPRPKTDHYVYNIFSKIGLNWKQHSLFAKGKYFNDYRANDIMYVNLNTNVPSSDSVYIRYNEGYGNQYKGTLYSSTEYKSDGYIWGGEYAFNNRNIHFSAGYDYQYFIERFYKVYTYKDTDNQNYRVYDKYSGLRTDKHSVYANFLGRFNGYNWASRFDFWDQLDDNFNYELKYRTYRLHQYQLGWNNSVSWFNSKNESQKIRLDLLYGRNNVKDISVVLNREINYFQYRAGYEKEFRINADDKLALGVDQYLYLPVHKNFVYTPYESNKENIFVQKIAIPDYAYDASEKLGLTLNLKYKMNRGKIRYEMEGVLTQNWLAANEYKQAVPGYNGNANFIASFALKVFY</sequence>
<dbReference type="InterPro" id="IPR049236">
    <property type="entry name" value="DUF6850"/>
</dbReference>
<evidence type="ECO:0000313" key="3">
    <source>
        <dbReference type="EMBL" id="MDR6527921.1"/>
    </source>
</evidence>
<dbReference type="EMBL" id="JAVDQY010000003">
    <property type="protein sequence ID" value="MDR6527921.1"/>
    <property type="molecule type" value="Genomic_DNA"/>
</dbReference>
<feature type="domain" description="DUF6850" evidence="2">
    <location>
        <begin position="59"/>
        <end position="528"/>
    </location>
</feature>